<evidence type="ECO:0000313" key="3">
    <source>
        <dbReference type="Proteomes" id="UP000677228"/>
    </source>
</evidence>
<dbReference type="Proteomes" id="UP000677228">
    <property type="component" value="Unassembled WGS sequence"/>
</dbReference>
<dbReference type="EMBL" id="CAJNOK010037209">
    <property type="protein sequence ID" value="CAF1529006.1"/>
    <property type="molecule type" value="Genomic_DNA"/>
</dbReference>
<sequence>MKKKRLYKEAKKGLQTGDHSLIKTAEGLTKDELEKALTLFDQARIKEQIREDNLQRFRDLTQKRRKEGGLG</sequence>
<proteinExistence type="predicted"/>
<protein>
    <submittedName>
        <fullName evidence="1">Uncharacterized protein</fullName>
    </submittedName>
</protein>
<evidence type="ECO:0000313" key="2">
    <source>
        <dbReference type="EMBL" id="CAF4315816.1"/>
    </source>
</evidence>
<dbReference type="Proteomes" id="UP000682733">
    <property type="component" value="Unassembled WGS sequence"/>
</dbReference>
<name>A0A8S2FRM7_9BILA</name>
<dbReference type="AlphaFoldDB" id="A0A8S2FRM7"/>
<organism evidence="1 3">
    <name type="scientific">Didymodactylos carnosus</name>
    <dbReference type="NCBI Taxonomy" id="1234261"/>
    <lineage>
        <taxon>Eukaryota</taxon>
        <taxon>Metazoa</taxon>
        <taxon>Spiralia</taxon>
        <taxon>Gnathifera</taxon>
        <taxon>Rotifera</taxon>
        <taxon>Eurotatoria</taxon>
        <taxon>Bdelloidea</taxon>
        <taxon>Philodinida</taxon>
        <taxon>Philodinidae</taxon>
        <taxon>Didymodactylos</taxon>
    </lineage>
</organism>
<evidence type="ECO:0000313" key="1">
    <source>
        <dbReference type="EMBL" id="CAF1529006.1"/>
    </source>
</evidence>
<gene>
    <name evidence="1" type="ORF">OVA965_LOCUS38153</name>
    <name evidence="2" type="ORF">TMI583_LOCUS39315</name>
</gene>
<accession>A0A8S2FRM7</accession>
<reference evidence="1" key="1">
    <citation type="submission" date="2021-02" db="EMBL/GenBank/DDBJ databases">
        <authorList>
            <person name="Nowell W R."/>
        </authorList>
    </citation>
    <scope>NUCLEOTIDE SEQUENCE</scope>
</reference>
<comment type="caution">
    <text evidence="1">The sequence shown here is derived from an EMBL/GenBank/DDBJ whole genome shotgun (WGS) entry which is preliminary data.</text>
</comment>
<dbReference type="EMBL" id="CAJOBA010059434">
    <property type="protein sequence ID" value="CAF4315816.1"/>
    <property type="molecule type" value="Genomic_DNA"/>
</dbReference>